<reference evidence="1 2" key="1">
    <citation type="submission" date="2019-08" db="EMBL/GenBank/DDBJ databases">
        <authorList>
            <person name="Alioto T."/>
            <person name="Alioto T."/>
            <person name="Gomez Garrido J."/>
        </authorList>
    </citation>
    <scope>NUCLEOTIDE SEQUENCE [LARGE SCALE GENOMIC DNA]</scope>
</reference>
<evidence type="ECO:0000313" key="1">
    <source>
        <dbReference type="EMBL" id="VVC28225.1"/>
    </source>
</evidence>
<evidence type="ECO:0000313" key="2">
    <source>
        <dbReference type="Proteomes" id="UP000325440"/>
    </source>
</evidence>
<dbReference type="Proteomes" id="UP000325440">
    <property type="component" value="Unassembled WGS sequence"/>
</dbReference>
<gene>
    <name evidence="1" type="ORF">CINCED_3A009166</name>
</gene>
<name>A0A5E4M853_9HEMI</name>
<accession>A0A5E4M853</accession>
<proteinExistence type="predicted"/>
<organism evidence="1 2">
    <name type="scientific">Cinara cedri</name>
    <dbReference type="NCBI Taxonomy" id="506608"/>
    <lineage>
        <taxon>Eukaryota</taxon>
        <taxon>Metazoa</taxon>
        <taxon>Ecdysozoa</taxon>
        <taxon>Arthropoda</taxon>
        <taxon>Hexapoda</taxon>
        <taxon>Insecta</taxon>
        <taxon>Pterygota</taxon>
        <taxon>Neoptera</taxon>
        <taxon>Paraneoptera</taxon>
        <taxon>Hemiptera</taxon>
        <taxon>Sternorrhyncha</taxon>
        <taxon>Aphidomorpha</taxon>
        <taxon>Aphidoidea</taxon>
        <taxon>Aphididae</taxon>
        <taxon>Lachninae</taxon>
        <taxon>Cinara</taxon>
    </lineage>
</organism>
<sequence>MRRRRKRALIAGEYFFPAEKLSPRERLCRKNKQKSTSHGHVGGRATAFGPWRVRESTYRTAKANPRQDNGEDGRYLKRTIRHTHTIQIELRGALSYPSEIHKEIDRSSFRHVSEGILAKLFIQYFAAQEFAIQDFTVQGDAV</sequence>
<dbReference type="AlphaFoldDB" id="A0A5E4M853"/>
<keyword evidence="2" id="KW-1185">Reference proteome</keyword>
<protein>
    <submittedName>
        <fullName evidence="1">Uncharacterized protein</fullName>
    </submittedName>
</protein>
<dbReference type="EMBL" id="CABPRJ010000478">
    <property type="protein sequence ID" value="VVC28225.1"/>
    <property type="molecule type" value="Genomic_DNA"/>
</dbReference>